<gene>
    <name evidence="7" type="ORF">ESZ47_01665</name>
</gene>
<keyword evidence="2 4" id="KW-0378">Hydrolase</keyword>
<dbReference type="Pfam" id="PF08244">
    <property type="entry name" value="Glyco_hydro_32C"/>
    <property type="match status" value="1"/>
</dbReference>
<comment type="similarity">
    <text evidence="1 4">Belongs to the glycosyl hydrolase 32 family.</text>
</comment>
<feature type="domain" description="Glycosyl hydrolase family 32 N-terminal" evidence="5">
    <location>
        <begin position="101"/>
        <end position="411"/>
    </location>
</feature>
<dbReference type="GO" id="GO:0004575">
    <property type="term" value="F:sucrose alpha-glucosidase activity"/>
    <property type="evidence" value="ECO:0007669"/>
    <property type="project" value="TreeGrafter"/>
</dbReference>
<dbReference type="GO" id="GO:0005987">
    <property type="term" value="P:sucrose catabolic process"/>
    <property type="evidence" value="ECO:0007669"/>
    <property type="project" value="TreeGrafter"/>
</dbReference>
<dbReference type="PANTHER" id="PTHR42800:SF1">
    <property type="entry name" value="EXOINULINASE INUD (AFU_ORTHOLOGUE AFUA_5G00480)"/>
    <property type="match status" value="1"/>
</dbReference>
<evidence type="ECO:0000313" key="8">
    <source>
        <dbReference type="Proteomes" id="UP000442244"/>
    </source>
</evidence>
<comment type="caution">
    <text evidence="7">The sequence shown here is derived from an EMBL/GenBank/DDBJ whole genome shotgun (WGS) entry which is preliminary data.</text>
</comment>
<dbReference type="CDD" id="cd18622">
    <property type="entry name" value="GH32_Inu-like"/>
    <property type="match status" value="1"/>
</dbReference>
<evidence type="ECO:0000256" key="3">
    <source>
        <dbReference type="ARBA" id="ARBA00023295"/>
    </source>
</evidence>
<dbReference type="RefSeq" id="WP_148604180.1">
    <property type="nucleotide sequence ID" value="NZ_BSUV01000001.1"/>
</dbReference>
<evidence type="ECO:0000259" key="6">
    <source>
        <dbReference type="Pfam" id="PF08244"/>
    </source>
</evidence>
<sequence>MAFIPKTWVPRDEVTSENLNRIEKGIAEANNGISATEANTFTEQQTFSKGAKGDLIGNADTATKLEVPIVINGTNFDGSSNLEIHAPSINTLFDKYSNNFHFQMPDVGFMNDIQSAFYRDGLWHLYFLYNADSRLDSNGNQTGGNGTEWYHVTTTDWVKWNYEGVAIHKYKTNWGDVATGTIFEDVGNYFGKGQNTLIALATGYGGDKGQNTMAYYSTDNGYNFTALQADPILKNGQPDGAYPDFRDPFLFHIDNKWVMYMAEGAKFGVYVSDNPTSGYAYKGSYNAPNSLLECPNLFVMNIDGDKNNQKWVLFYGGNGGDETSTGTFASVGHLDTNYVFVPEQENIRIDRGPDFYGSKVFADTSVSDVNDHVLSVGWVGNWGYSTMIPNDGRMGNGSLTRSIKLHKTDNNYWFSNDILGIVQDYLDNPIIGNNLASNIALPMFKGDAFYFKLRLKDMSNYKGKAGVEFYGNGYDTEFTFDFSAMTCTVHRYCSDFTKNAAFSKDRVFPIFMSNMTDVWLEFYVDRTTIEHLTADRQVYTMAKYPRGRSRERIAITSSTDIKFDYEYYQIVNERRD</sequence>
<dbReference type="SUPFAM" id="SSF75005">
    <property type="entry name" value="Arabinanase/levansucrase/invertase"/>
    <property type="match status" value="1"/>
</dbReference>
<dbReference type="GO" id="GO:0005737">
    <property type="term" value="C:cytoplasm"/>
    <property type="evidence" value="ECO:0007669"/>
    <property type="project" value="TreeGrafter"/>
</dbReference>
<evidence type="ECO:0000313" key="7">
    <source>
        <dbReference type="EMBL" id="TYC46875.1"/>
    </source>
</evidence>
<dbReference type="AlphaFoldDB" id="A0A6P2CLK2"/>
<evidence type="ECO:0000259" key="5">
    <source>
        <dbReference type="Pfam" id="PF00251"/>
    </source>
</evidence>
<dbReference type="SMART" id="SM00640">
    <property type="entry name" value="Glyco_32"/>
    <property type="match status" value="1"/>
</dbReference>
<evidence type="ECO:0000256" key="1">
    <source>
        <dbReference type="ARBA" id="ARBA00009902"/>
    </source>
</evidence>
<protein>
    <submittedName>
        <fullName evidence="7">Glycoside hydrolase family 32 protein</fullName>
    </submittedName>
</protein>
<dbReference type="InterPro" id="IPR001362">
    <property type="entry name" value="Glyco_hydro_32"/>
</dbReference>
<keyword evidence="8" id="KW-1185">Reference proteome</keyword>
<evidence type="ECO:0000256" key="4">
    <source>
        <dbReference type="RuleBase" id="RU362110"/>
    </source>
</evidence>
<organism evidence="7 8">
    <name type="scientific">Leuconostoc litchii</name>
    <dbReference type="NCBI Taxonomy" id="1981069"/>
    <lineage>
        <taxon>Bacteria</taxon>
        <taxon>Bacillati</taxon>
        <taxon>Bacillota</taxon>
        <taxon>Bacilli</taxon>
        <taxon>Lactobacillales</taxon>
        <taxon>Lactobacillaceae</taxon>
        <taxon>Leuconostoc</taxon>
    </lineage>
</organism>
<dbReference type="InterPro" id="IPR013189">
    <property type="entry name" value="Glyco_hydro_32_C"/>
</dbReference>
<dbReference type="InterPro" id="IPR023296">
    <property type="entry name" value="Glyco_hydro_beta-prop_sf"/>
</dbReference>
<dbReference type="Gene3D" id="2.115.10.20">
    <property type="entry name" value="Glycosyl hydrolase domain, family 43"/>
    <property type="match status" value="1"/>
</dbReference>
<feature type="domain" description="Glycosyl hydrolase family 32 C-terminal" evidence="6">
    <location>
        <begin position="444"/>
        <end position="558"/>
    </location>
</feature>
<proteinExistence type="inferred from homology"/>
<dbReference type="Pfam" id="PF00251">
    <property type="entry name" value="Glyco_hydro_32N"/>
    <property type="match status" value="1"/>
</dbReference>
<evidence type="ECO:0000256" key="2">
    <source>
        <dbReference type="ARBA" id="ARBA00022801"/>
    </source>
</evidence>
<accession>A0A6P2CLK2</accession>
<keyword evidence="3 4" id="KW-0326">Glycosidase</keyword>
<reference evidence="7 8" key="1">
    <citation type="submission" date="2019-01" db="EMBL/GenBank/DDBJ databases">
        <title>Leuconostoc litchii sp. nov., a novel lactic acid bacterium isolated from lychee.</title>
        <authorList>
            <person name="Wang L.-T."/>
        </authorList>
    </citation>
    <scope>NUCLEOTIDE SEQUENCE [LARGE SCALE GENOMIC DNA]</scope>
    <source>
        <strain evidence="7 8">MB7</strain>
    </source>
</reference>
<dbReference type="Proteomes" id="UP000442244">
    <property type="component" value="Unassembled WGS sequence"/>
</dbReference>
<name>A0A6P2CLK2_9LACO</name>
<dbReference type="OrthoDB" id="2208222at2"/>
<dbReference type="InterPro" id="IPR013148">
    <property type="entry name" value="Glyco_hydro_32_N"/>
</dbReference>
<dbReference type="PANTHER" id="PTHR42800">
    <property type="entry name" value="EXOINULINASE INUD (AFU_ORTHOLOGUE AFUA_5G00480)"/>
    <property type="match status" value="1"/>
</dbReference>
<dbReference type="EMBL" id="SDGY01000001">
    <property type="protein sequence ID" value="TYC46875.1"/>
    <property type="molecule type" value="Genomic_DNA"/>
</dbReference>